<evidence type="ECO:0000313" key="3">
    <source>
        <dbReference type="EMBL" id="KAG6947040.1"/>
    </source>
</evidence>
<dbReference type="EMBL" id="JAENGZ010001630">
    <property type="protein sequence ID" value="KAG6947040.1"/>
    <property type="molecule type" value="Genomic_DNA"/>
</dbReference>
<sequence length="198" mass="21942">MPTTPELLRAQRQEQEIEEARSPLRSVNDARSVISNEQPSPNVNVSLEMCLLRMEESDLSWRLELINLVDAPDFSDLLSEYSTLDITTQYVRVPVDVHSLKLLFGNPVGSIQIRQHLRAEPLTNSQATNHNHRVLLSTAEAAAVAPQQTRNESSRVDDVGDALEAPLNHHQNGARQTPLQTLLSSNEGLLVPTPATKS</sequence>
<reference evidence="3" key="2">
    <citation type="submission" date="2021-01" db="EMBL/GenBank/DDBJ databases">
        <title>Phytophthora aleatoria, a newly-described species from Pinus radiata is distinct from Phytophthora cactorum isolates based on comparative genomics.</title>
        <authorList>
            <person name="Mcdougal R."/>
            <person name="Panda P."/>
            <person name="Williams N."/>
            <person name="Studholme D.J."/>
        </authorList>
    </citation>
    <scope>NUCLEOTIDE SEQUENCE</scope>
    <source>
        <strain evidence="3">NZFS 3830</strain>
    </source>
</reference>
<evidence type="ECO:0000313" key="2">
    <source>
        <dbReference type="EMBL" id="KAG3216898.1"/>
    </source>
</evidence>
<evidence type="ECO:0000313" key="4">
    <source>
        <dbReference type="Proteomes" id="UP000760860"/>
    </source>
</evidence>
<feature type="region of interest" description="Disordered" evidence="1">
    <location>
        <begin position="1"/>
        <end position="24"/>
    </location>
</feature>
<feature type="compositionally biased region" description="Polar residues" evidence="1">
    <location>
        <begin position="169"/>
        <end position="187"/>
    </location>
</feature>
<feature type="region of interest" description="Disordered" evidence="1">
    <location>
        <begin position="167"/>
        <end position="198"/>
    </location>
</feature>
<dbReference type="Proteomes" id="UP000760860">
    <property type="component" value="Unassembled WGS sequence"/>
</dbReference>
<dbReference type="OrthoDB" id="129372at2759"/>
<feature type="compositionally biased region" description="Basic and acidic residues" evidence="1">
    <location>
        <begin position="9"/>
        <end position="22"/>
    </location>
</feature>
<dbReference type="VEuPathDB" id="FungiDB:PC110_g406"/>
<evidence type="ECO:0000256" key="1">
    <source>
        <dbReference type="SAM" id="MobiDB-lite"/>
    </source>
</evidence>
<comment type="caution">
    <text evidence="2">The sequence shown here is derived from an EMBL/GenBank/DDBJ whole genome shotgun (WGS) entry which is preliminary data.</text>
</comment>
<gene>
    <name evidence="3" type="ORF">JG687_00016358</name>
    <name evidence="2" type="ORF">PC129_g12252</name>
</gene>
<protein>
    <submittedName>
        <fullName evidence="2">Uncharacterized protein</fullName>
    </submittedName>
</protein>
<proteinExistence type="predicted"/>
<accession>A0A8T1HYN7</accession>
<reference evidence="2" key="1">
    <citation type="submission" date="2018-05" db="EMBL/GenBank/DDBJ databases">
        <title>Effector identification in a new, highly contiguous assembly of the strawberry crown rot pathogen Phytophthora cactorum.</title>
        <authorList>
            <person name="Armitage A.D."/>
            <person name="Nellist C.F."/>
            <person name="Bates H."/>
            <person name="Vickerstaff R.J."/>
            <person name="Harrison R.J."/>
        </authorList>
    </citation>
    <scope>NUCLEOTIDE SEQUENCE</scope>
    <source>
        <strain evidence="2">P421</strain>
    </source>
</reference>
<dbReference type="EMBL" id="RCMV01000456">
    <property type="protein sequence ID" value="KAG3216898.1"/>
    <property type="molecule type" value="Genomic_DNA"/>
</dbReference>
<dbReference type="Proteomes" id="UP000688947">
    <property type="component" value="Unassembled WGS sequence"/>
</dbReference>
<organism evidence="2 4">
    <name type="scientific">Phytophthora cactorum</name>
    <dbReference type="NCBI Taxonomy" id="29920"/>
    <lineage>
        <taxon>Eukaryota</taxon>
        <taxon>Sar</taxon>
        <taxon>Stramenopiles</taxon>
        <taxon>Oomycota</taxon>
        <taxon>Peronosporomycetes</taxon>
        <taxon>Peronosporales</taxon>
        <taxon>Peronosporaceae</taxon>
        <taxon>Phytophthora</taxon>
    </lineage>
</organism>
<name>A0A8T1HYN7_9STRA</name>
<dbReference type="AlphaFoldDB" id="A0A8T1HYN7"/>